<evidence type="ECO:0000256" key="3">
    <source>
        <dbReference type="RuleBase" id="RU361156"/>
    </source>
</evidence>
<evidence type="ECO:0000256" key="2">
    <source>
        <dbReference type="ARBA" id="ARBA00023180"/>
    </source>
</evidence>
<evidence type="ECO:0000313" key="4">
    <source>
        <dbReference type="EMBL" id="KAK9106118.1"/>
    </source>
</evidence>
<dbReference type="Gene3D" id="3.40.50.1820">
    <property type="entry name" value="alpha/beta hydrolase"/>
    <property type="match status" value="1"/>
</dbReference>
<reference evidence="4 5" key="1">
    <citation type="submission" date="2024-01" db="EMBL/GenBank/DDBJ databases">
        <title>Genome assemblies of Stephania.</title>
        <authorList>
            <person name="Yang L."/>
        </authorList>
    </citation>
    <scope>NUCLEOTIDE SEQUENCE [LARGE SCALE GENOMIC DNA]</scope>
    <source>
        <strain evidence="4">JXDWG</strain>
        <tissue evidence="4">Leaf</tissue>
    </source>
</reference>
<keyword evidence="3" id="KW-0645">Protease</keyword>
<evidence type="ECO:0000256" key="1">
    <source>
        <dbReference type="ARBA" id="ARBA00009431"/>
    </source>
</evidence>
<dbReference type="InterPro" id="IPR001563">
    <property type="entry name" value="Peptidase_S10"/>
</dbReference>
<dbReference type="PANTHER" id="PTHR11802:SF454">
    <property type="entry name" value="SERINE CARBOXYPEPTIDASE-LIKE 50"/>
    <property type="match status" value="1"/>
</dbReference>
<dbReference type="AlphaFoldDB" id="A0AAP0FHQ3"/>
<dbReference type="Proteomes" id="UP001419268">
    <property type="component" value="Unassembled WGS sequence"/>
</dbReference>
<gene>
    <name evidence="4" type="ORF">Scep_022962</name>
</gene>
<dbReference type="InterPro" id="IPR029058">
    <property type="entry name" value="AB_hydrolase_fold"/>
</dbReference>
<proteinExistence type="inferred from homology"/>
<keyword evidence="3" id="KW-0378">Hydrolase</keyword>
<dbReference type="PRINTS" id="PR00724">
    <property type="entry name" value="CRBOXYPTASEC"/>
</dbReference>
<organism evidence="4 5">
    <name type="scientific">Stephania cephalantha</name>
    <dbReference type="NCBI Taxonomy" id="152367"/>
    <lineage>
        <taxon>Eukaryota</taxon>
        <taxon>Viridiplantae</taxon>
        <taxon>Streptophyta</taxon>
        <taxon>Embryophyta</taxon>
        <taxon>Tracheophyta</taxon>
        <taxon>Spermatophyta</taxon>
        <taxon>Magnoliopsida</taxon>
        <taxon>Ranunculales</taxon>
        <taxon>Menispermaceae</taxon>
        <taxon>Menispermoideae</taxon>
        <taxon>Cissampelideae</taxon>
        <taxon>Stephania</taxon>
    </lineage>
</organism>
<keyword evidence="3" id="KW-0121">Carboxypeptidase</keyword>
<feature type="signal peptide" evidence="3">
    <location>
        <begin position="1"/>
        <end position="18"/>
    </location>
</feature>
<protein>
    <recommendedName>
        <fullName evidence="3">Carboxypeptidase</fullName>
        <ecNumber evidence="3">3.4.16.-</ecNumber>
    </recommendedName>
</protein>
<dbReference type="InterPro" id="IPR033124">
    <property type="entry name" value="Ser_caboxypep_his_AS"/>
</dbReference>
<dbReference type="GO" id="GO:0006508">
    <property type="term" value="P:proteolysis"/>
    <property type="evidence" value="ECO:0007669"/>
    <property type="project" value="UniProtKB-KW"/>
</dbReference>
<dbReference type="EC" id="3.4.16.-" evidence="3"/>
<dbReference type="InterPro" id="IPR018202">
    <property type="entry name" value="Ser_caboxypep_ser_AS"/>
</dbReference>
<sequence>MLHLCLLFMISLTTLTNANNTTPKLFPTEATPTSSGYLPINSTTGSSIFYTFYEAQAPISPLPQTPILIWLQGGPGCSSMVGNFLELGPYRVEADPQTSLTLAPNSGAWNHLFGLVFFDSPIGTGFSIAGNAEEIPRDQQTVANHLFVALRSFLMLNTLFKSRPIYITGESYGGKYVPAFGAYVLEMNSRLPANRRVNLKGVAIGNGLTDPGIQVGTHGITAYYSGLIDEKQKNEIEELQRVAVRLVSEEKWAEATDARNQVLGKLENFTGLATLYDLRRRSPYEFDLLDKFLNKDEVQRGLGVKSHVVWEDCSDVVGAALHEDVMKSVKFMVEGLVSESSTSSSVKVLLYQGQFDLRDGVVSTEAWIKTMRWEGLEEYLKSERKIWRVNGEVAGYVQRYGRFSEVVVSGAGHLVPTDQPVNAQAMIEDWVLERGLFAEESETGAAKLKDLK</sequence>
<dbReference type="PROSITE" id="PS00131">
    <property type="entry name" value="CARBOXYPEPT_SER_SER"/>
    <property type="match status" value="1"/>
</dbReference>
<dbReference type="PANTHER" id="PTHR11802">
    <property type="entry name" value="SERINE PROTEASE FAMILY S10 SERINE CARBOXYPEPTIDASE"/>
    <property type="match status" value="1"/>
</dbReference>
<comment type="caution">
    <text evidence="4">The sequence shown here is derived from an EMBL/GenBank/DDBJ whole genome shotgun (WGS) entry which is preliminary data.</text>
</comment>
<keyword evidence="5" id="KW-1185">Reference proteome</keyword>
<comment type="similarity">
    <text evidence="1 3">Belongs to the peptidase S10 family.</text>
</comment>
<dbReference type="GO" id="GO:0004185">
    <property type="term" value="F:serine-type carboxypeptidase activity"/>
    <property type="evidence" value="ECO:0007669"/>
    <property type="project" value="UniProtKB-UniRule"/>
</dbReference>
<dbReference type="EMBL" id="JBBNAG010000009">
    <property type="protein sequence ID" value="KAK9106118.1"/>
    <property type="molecule type" value="Genomic_DNA"/>
</dbReference>
<evidence type="ECO:0000313" key="5">
    <source>
        <dbReference type="Proteomes" id="UP001419268"/>
    </source>
</evidence>
<dbReference type="Pfam" id="PF00450">
    <property type="entry name" value="Peptidase_S10"/>
    <property type="match status" value="1"/>
</dbReference>
<keyword evidence="2" id="KW-0325">Glycoprotein</keyword>
<dbReference type="SUPFAM" id="SSF53474">
    <property type="entry name" value="alpha/beta-Hydrolases"/>
    <property type="match status" value="1"/>
</dbReference>
<accession>A0AAP0FHQ3</accession>
<dbReference type="FunFam" id="3.40.50.1820:FF:000163">
    <property type="entry name" value="Carboxypeptidase"/>
    <property type="match status" value="1"/>
</dbReference>
<keyword evidence="3" id="KW-0732">Signal</keyword>
<feature type="chain" id="PRO_5042666847" description="Carboxypeptidase" evidence="3">
    <location>
        <begin position="19"/>
        <end position="452"/>
    </location>
</feature>
<name>A0AAP0FHQ3_9MAGN</name>
<dbReference type="PROSITE" id="PS00560">
    <property type="entry name" value="CARBOXYPEPT_SER_HIS"/>
    <property type="match status" value="1"/>
</dbReference>